<accession>D0GJ90</accession>
<reference evidence="1 2" key="1">
    <citation type="submission" date="2009-10" db="EMBL/GenBank/DDBJ databases">
        <authorList>
            <person name="Harkins D.M."/>
            <person name="Madupu R."/>
            <person name="Durkin A.S."/>
            <person name="Torralba M."/>
            <person name="Methe B."/>
            <person name="Sutton G.G."/>
            <person name="Strausberg R.L."/>
            <person name="Nelson K.E."/>
        </authorList>
    </citation>
    <scope>NUCLEOTIDE SEQUENCE [LARGE SCALE GENOMIC DNA]</scope>
    <source>
        <strain evidence="1 2">F0264</strain>
    </source>
</reference>
<name>D0GJ90_9FUSO</name>
<evidence type="ECO:0000313" key="2">
    <source>
        <dbReference type="Proteomes" id="UP000004226"/>
    </source>
</evidence>
<dbReference type="Proteomes" id="UP000004226">
    <property type="component" value="Unassembled WGS sequence"/>
</dbReference>
<evidence type="ECO:0000313" key="1">
    <source>
        <dbReference type="EMBL" id="EEY35863.1"/>
    </source>
</evidence>
<dbReference type="EMBL" id="ADAD01000035">
    <property type="protein sequence ID" value="EEY35863.1"/>
    <property type="molecule type" value="Genomic_DNA"/>
</dbReference>
<dbReference type="RefSeq" id="WP_006806583.1">
    <property type="nucleotide sequence ID" value="NZ_ADAD01000035.1"/>
</dbReference>
<comment type="caution">
    <text evidence="1">The sequence shown here is derived from an EMBL/GenBank/DDBJ whole genome shotgun (WGS) entry which is preliminary data.</text>
</comment>
<organism evidence="1 2">
    <name type="scientific">Pseudoleptotrichia goodfellowii F0264</name>
    <dbReference type="NCBI Taxonomy" id="596323"/>
    <lineage>
        <taxon>Bacteria</taxon>
        <taxon>Fusobacteriati</taxon>
        <taxon>Fusobacteriota</taxon>
        <taxon>Fusobacteriia</taxon>
        <taxon>Fusobacteriales</taxon>
        <taxon>Leptotrichiaceae</taxon>
        <taxon>Pseudoleptotrichia</taxon>
    </lineage>
</organism>
<gene>
    <name evidence="1" type="ORF">HMPREF0554_0983</name>
</gene>
<keyword evidence="2" id="KW-1185">Reference proteome</keyword>
<protein>
    <submittedName>
        <fullName evidence="1">Uncharacterized protein</fullName>
    </submittedName>
</protein>
<dbReference type="AlphaFoldDB" id="D0GJ90"/>
<sequence>MSLDPKTILSPKGKVENIEIIEQNTDYTIAILSWEGKDTIAARWNPTEENTMGIPQSRGYATWFNFPILS</sequence>
<proteinExistence type="predicted"/>